<keyword evidence="1" id="KW-0175">Coiled coil</keyword>
<keyword evidence="4" id="KW-1185">Reference proteome</keyword>
<protein>
    <submittedName>
        <fullName evidence="2">Uncharacterized protein</fullName>
    </submittedName>
</protein>
<evidence type="ECO:0000256" key="1">
    <source>
        <dbReference type="SAM" id="Coils"/>
    </source>
</evidence>
<comment type="caution">
    <text evidence="2">The sequence shown here is derived from an EMBL/GenBank/DDBJ whole genome shotgun (WGS) entry which is preliminary data.</text>
</comment>
<feature type="non-terminal residue" evidence="2">
    <location>
        <position position="1"/>
    </location>
</feature>
<reference evidence="2 4" key="1">
    <citation type="journal article" date="2019" name="Sci. Rep.">
        <title>Orb-weaving spider Araneus ventricosus genome elucidates the spidroin gene catalogue.</title>
        <authorList>
            <person name="Kono N."/>
            <person name="Nakamura H."/>
            <person name="Ohtoshi R."/>
            <person name="Moran D.A.P."/>
            <person name="Shinohara A."/>
            <person name="Yoshida Y."/>
            <person name="Fujiwara M."/>
            <person name="Mori M."/>
            <person name="Tomita M."/>
            <person name="Arakawa K."/>
        </authorList>
    </citation>
    <scope>NUCLEOTIDE SEQUENCE [LARGE SCALE GENOMIC DNA]</scope>
</reference>
<sequence>ETASSANASSSSFQSGYNRIEEVAELNHLLANVTSLLHHHLSVYRKEYGKRRYRPDHQLEELRNIQEKLSQECLQWEQEKAEKELEKKQQELIQMEVTCSLYPSVTFWAPSSGVYNGANVKQSTQILEIFVDHRHRINADRKDGVSYGNLAKSKNCWSKIVSTIHARSMRQQDSSKTRGVREKTEKCKRGLCDYKIVQTKSDILSREIMQDLNMPAVTVRIRIKNTSFTICIKRPYISKQNIANMAKNIGLRKRAYFEGFKILRKRFMVRRNQI</sequence>
<accession>A0A4Y2V6A9</accession>
<proteinExistence type="predicted"/>
<evidence type="ECO:0000313" key="4">
    <source>
        <dbReference type="Proteomes" id="UP000499080"/>
    </source>
</evidence>
<gene>
    <name evidence="2" type="ORF">AVEN_205575_1</name>
    <name evidence="3" type="ORF">AVEN_270999_1</name>
</gene>
<name>A0A4Y2V6A9_ARAVE</name>
<dbReference type="EMBL" id="BGPR01043478">
    <property type="protein sequence ID" value="GBO20081.1"/>
    <property type="molecule type" value="Genomic_DNA"/>
</dbReference>
<dbReference type="Proteomes" id="UP000499080">
    <property type="component" value="Unassembled WGS sequence"/>
</dbReference>
<evidence type="ECO:0000313" key="3">
    <source>
        <dbReference type="EMBL" id="GBO20084.1"/>
    </source>
</evidence>
<evidence type="ECO:0000313" key="2">
    <source>
        <dbReference type="EMBL" id="GBO20081.1"/>
    </source>
</evidence>
<organism evidence="2 4">
    <name type="scientific">Araneus ventricosus</name>
    <name type="common">Orbweaver spider</name>
    <name type="synonym">Epeira ventricosa</name>
    <dbReference type="NCBI Taxonomy" id="182803"/>
    <lineage>
        <taxon>Eukaryota</taxon>
        <taxon>Metazoa</taxon>
        <taxon>Ecdysozoa</taxon>
        <taxon>Arthropoda</taxon>
        <taxon>Chelicerata</taxon>
        <taxon>Arachnida</taxon>
        <taxon>Araneae</taxon>
        <taxon>Araneomorphae</taxon>
        <taxon>Entelegynae</taxon>
        <taxon>Araneoidea</taxon>
        <taxon>Araneidae</taxon>
        <taxon>Araneus</taxon>
    </lineage>
</organism>
<dbReference type="EMBL" id="BGPR01043481">
    <property type="protein sequence ID" value="GBO20084.1"/>
    <property type="molecule type" value="Genomic_DNA"/>
</dbReference>
<feature type="coiled-coil region" evidence="1">
    <location>
        <begin position="59"/>
        <end position="98"/>
    </location>
</feature>
<dbReference type="AlphaFoldDB" id="A0A4Y2V6A9"/>